<evidence type="ECO:0000313" key="21">
    <source>
        <dbReference type="EMBL" id="KAA0196877.1"/>
    </source>
</evidence>
<dbReference type="GO" id="GO:0005737">
    <property type="term" value="C:cytoplasm"/>
    <property type="evidence" value="ECO:0007669"/>
    <property type="project" value="UniProtKB-SubCell"/>
</dbReference>
<evidence type="ECO:0000256" key="10">
    <source>
        <dbReference type="ARBA" id="ARBA00048028"/>
    </source>
</evidence>
<dbReference type="PANTHER" id="PTHR11911:SF111">
    <property type="entry name" value="INOSINE-5'-MONOPHOSPHATE DEHYDROGENASE"/>
    <property type="match status" value="1"/>
</dbReference>
<feature type="binding site" evidence="12">
    <location>
        <begin position="402"/>
        <end position="403"/>
    </location>
    <ligand>
        <name>IMP</name>
        <dbReference type="ChEBI" id="CHEBI:58053"/>
    </ligand>
</feature>
<evidence type="ECO:0000256" key="12">
    <source>
        <dbReference type="HAMAP-Rule" id="MF_03156"/>
    </source>
</evidence>
<dbReference type="InterPro" id="IPR005990">
    <property type="entry name" value="IMP_DH"/>
</dbReference>
<dbReference type="GO" id="GO:0000166">
    <property type="term" value="F:nucleotide binding"/>
    <property type="evidence" value="ECO:0007669"/>
    <property type="project" value="UniProtKB-UniRule"/>
</dbReference>
<evidence type="ECO:0000256" key="17">
    <source>
        <dbReference type="RuleBase" id="RU003927"/>
    </source>
</evidence>
<feature type="binding site" description="in other chain" evidence="12 15">
    <location>
        <position position="343"/>
    </location>
    <ligand>
        <name>K(+)</name>
        <dbReference type="ChEBI" id="CHEBI:29103"/>
        <note>ligand shared between two tetrameric partners</note>
    </ligand>
</feature>
<name>A0A8E0S1W4_9TREM</name>
<dbReference type="Pfam" id="PF00478">
    <property type="entry name" value="IMPDH"/>
    <property type="match status" value="1"/>
</dbReference>
<dbReference type="SMART" id="SM00116">
    <property type="entry name" value="CBS"/>
    <property type="match status" value="2"/>
</dbReference>
<comment type="pathway">
    <text evidence="12 18">Purine metabolism; XMP biosynthesis via de novo pathway; XMP from IMP: step 1/1.</text>
</comment>
<feature type="binding site" description="in other chain" evidence="12 15">
    <location>
        <position position="346"/>
    </location>
    <ligand>
        <name>K(+)</name>
        <dbReference type="ChEBI" id="CHEBI:29103"/>
        <note>ligand shared between two tetrameric partners</note>
    </ligand>
</feature>
<keyword evidence="6 12" id="KW-0630">Potassium</keyword>
<accession>A0A8E0S1W4</accession>
<evidence type="ECO:0000256" key="15">
    <source>
        <dbReference type="PIRSR" id="PIRSR000130-4"/>
    </source>
</evidence>
<keyword evidence="5 12" id="KW-0658">Purine biosynthesis</keyword>
<comment type="caution">
    <text evidence="12">Lacks conserved residue(s) required for the propagation of feature annotation.</text>
</comment>
<protein>
    <recommendedName>
        <fullName evidence="12 18">Inosine-5'-monophosphate dehydrogenase</fullName>
        <shortName evidence="12">IMP dehydrogenase</shortName>
        <shortName evidence="12">IMPD</shortName>
        <shortName evidence="12">IMPDH</shortName>
        <ecNumber evidence="12 18">1.1.1.205</ecNumber>
    </recommendedName>
</protein>
<feature type="binding site" evidence="12">
    <location>
        <begin position="379"/>
        <end position="381"/>
    </location>
    <ligand>
        <name>IMP</name>
        <dbReference type="ChEBI" id="CHEBI:58053"/>
    </ligand>
</feature>
<keyword evidence="9 16" id="KW-0129">CBS domain</keyword>
<dbReference type="HAMAP" id="MF_01964">
    <property type="entry name" value="IMPDH"/>
    <property type="match status" value="1"/>
</dbReference>
<comment type="cofactor">
    <cofactor evidence="1 12">
        <name>K(+)</name>
        <dbReference type="ChEBI" id="CHEBI:29103"/>
    </cofactor>
</comment>
<feature type="binding site" evidence="12">
    <location>
        <begin position="426"/>
        <end position="430"/>
    </location>
    <ligand>
        <name>IMP</name>
        <dbReference type="ChEBI" id="CHEBI:58053"/>
    </ligand>
</feature>
<evidence type="ECO:0000256" key="3">
    <source>
        <dbReference type="ARBA" id="ARBA00022723"/>
    </source>
</evidence>
<evidence type="ECO:0000256" key="18">
    <source>
        <dbReference type="RuleBase" id="RU003928"/>
    </source>
</evidence>
<feature type="binding site" description="in other chain" evidence="12 15">
    <location>
        <position position="341"/>
    </location>
    <ligand>
        <name>K(+)</name>
        <dbReference type="ChEBI" id="CHEBI:29103"/>
        <note>ligand shared between two tetrameric partners</note>
    </ligand>
</feature>
<dbReference type="AlphaFoldDB" id="A0A8E0S1W4"/>
<dbReference type="EMBL" id="LUCM01002751">
    <property type="protein sequence ID" value="KAA0196877.1"/>
    <property type="molecule type" value="Genomic_DNA"/>
</dbReference>
<comment type="subunit">
    <text evidence="12">Homotetramer.</text>
</comment>
<dbReference type="CDD" id="cd00381">
    <property type="entry name" value="IMPDH"/>
    <property type="match status" value="1"/>
</dbReference>
<keyword evidence="8 12" id="KW-0520">NAD</keyword>
<evidence type="ECO:0000256" key="7">
    <source>
        <dbReference type="ARBA" id="ARBA00023002"/>
    </source>
</evidence>
<evidence type="ECO:0000256" key="13">
    <source>
        <dbReference type="PIRSR" id="PIRSR000130-1"/>
    </source>
</evidence>
<keyword evidence="19" id="KW-0472">Membrane</keyword>
<feature type="active site" description="Proton acceptor" evidence="12 13">
    <location>
        <position position="444"/>
    </location>
</feature>
<sequence length="523" mass="56695">MPTDTRAYPTGDLSDSDGCSAKELFDPHFGLTYKSVFLFVFIFLSLSDIIILPGFVHCSASEIDTTSRLTKRIFLKVPFVSSPMDTVTEGTMAIAMALRGGIGIVHHNCPIETQAAEVRKVKKYKQGFILAPIVVSPTTPLHEIYRIKKEHGFSGIPITDNGMIGGHLMGLITLRDIDFVDQNLMESPVQEFMTPFDELVTAKSGVTLSEAHKIVQKSKKGKLPIVNENRELVALISRTDLKKTSDYPHSSKDSDRQQLIVGGAVSTHESDFDRVRALVDAGVDVIIIDSSQGNSIFQIDMLKRIKSIFPSLQVIGGNVVTCAQAKNLIDAGVDGLRVGMGSGSICITQEVTAVGRSQAKAVFKVSEFARLYDVPCVADGGIQNVGHIVKALSLGASSVMMGGLLAGTSEAPGEYFFSDGVRLKKYRGMGSLDAMQKHKSSQARYFSESHHIKVAQGVSGSIVDRGSVHQLVPYLLAGVQHGMQQLGAESVVRLHEMSQKGELRFERRSPSAQLEGGVHSLYS</sequence>
<evidence type="ECO:0000256" key="4">
    <source>
        <dbReference type="ARBA" id="ARBA00022749"/>
    </source>
</evidence>
<dbReference type="Proteomes" id="UP000728185">
    <property type="component" value="Unassembled WGS sequence"/>
</dbReference>
<dbReference type="InterPro" id="IPR000644">
    <property type="entry name" value="CBS_dom"/>
</dbReference>
<dbReference type="SUPFAM" id="SSF51412">
    <property type="entry name" value="Inosine monophosphate dehydrogenase (IMPDH)"/>
    <property type="match status" value="2"/>
</dbReference>
<evidence type="ECO:0000256" key="6">
    <source>
        <dbReference type="ARBA" id="ARBA00022958"/>
    </source>
</evidence>
<evidence type="ECO:0000259" key="20">
    <source>
        <dbReference type="PROSITE" id="PS51371"/>
    </source>
</evidence>
<dbReference type="InterPro" id="IPR015875">
    <property type="entry name" value="IMP_DH/GMP_Rdtase_CS"/>
</dbReference>
<comment type="function">
    <text evidence="11 12">Catalyzes the conversion of inosine 5'-phosphate (IMP) to xanthosine 5'-phosphate (XMP), the first committed and rate-limiting step in the de novo synthesis of guanine nucleotides, and therefore plays an important role in the regulation of cell growth.</text>
</comment>
<keyword evidence="19" id="KW-0812">Transmembrane</keyword>
<dbReference type="GO" id="GO:0006177">
    <property type="term" value="P:GMP biosynthetic process"/>
    <property type="evidence" value="ECO:0007669"/>
    <property type="project" value="UniProtKB-UniRule"/>
</dbReference>
<gene>
    <name evidence="21" type="ORF">FBUS_09141</name>
</gene>
<keyword evidence="22" id="KW-1185">Reference proteome</keyword>
<dbReference type="Pfam" id="PF00571">
    <property type="entry name" value="CBS"/>
    <property type="match status" value="2"/>
</dbReference>
<dbReference type="GO" id="GO:0003938">
    <property type="term" value="F:IMP dehydrogenase activity"/>
    <property type="evidence" value="ECO:0007669"/>
    <property type="project" value="UniProtKB-UniRule"/>
</dbReference>
<dbReference type="InterPro" id="IPR001093">
    <property type="entry name" value="IMP_DH_GMPRt"/>
</dbReference>
<dbReference type="UniPathway" id="UPA00601">
    <property type="reaction ID" value="UER00295"/>
</dbReference>
<keyword evidence="4 12" id="KW-0332">GMP biosynthesis</keyword>
<dbReference type="OrthoDB" id="416622at2759"/>
<dbReference type="InterPro" id="IPR013785">
    <property type="entry name" value="Aldolase_TIM"/>
</dbReference>
<dbReference type="PROSITE" id="PS00487">
    <property type="entry name" value="IMP_DH_GMP_RED"/>
    <property type="match status" value="1"/>
</dbReference>
<dbReference type="SUPFAM" id="SSF54631">
    <property type="entry name" value="CBS-domain pair"/>
    <property type="match status" value="1"/>
</dbReference>
<feature type="active site" description="Thioimidate intermediate" evidence="12 13">
    <location>
        <position position="346"/>
    </location>
</feature>
<evidence type="ECO:0000256" key="19">
    <source>
        <dbReference type="SAM" id="Phobius"/>
    </source>
</evidence>
<comment type="activity regulation">
    <text evidence="12">Mycophenolic acid (MPA) is a non-competitive inhibitor that prevents formation of the closed enzyme conformation by binding to the same site as the amobile flap. In contrast, mizoribine monophosphate (MZP) is a competitive inhibitor that induces the closed conformation. MPA is a potent inhibitor of mammalian IMPDHs but a poor inhibitor of the bacterial enzymes. MZP is a more potent inhibitor of bacterial IMPDH.</text>
</comment>
<evidence type="ECO:0000313" key="22">
    <source>
        <dbReference type="Proteomes" id="UP000728185"/>
    </source>
</evidence>
<dbReference type="EC" id="1.1.1.205" evidence="12 18"/>
<feature type="binding site" evidence="12">
    <location>
        <position position="511"/>
    </location>
    <ligand>
        <name>K(+)</name>
        <dbReference type="ChEBI" id="CHEBI:29103"/>
        <note>ligand shared between two tetrameric partners</note>
    </ligand>
</feature>
<dbReference type="PROSITE" id="PS51371">
    <property type="entry name" value="CBS"/>
    <property type="match status" value="2"/>
</dbReference>
<dbReference type="InterPro" id="IPR046342">
    <property type="entry name" value="CBS_dom_sf"/>
</dbReference>
<comment type="similarity">
    <text evidence="2 12 17">Belongs to the IMPDH/GMPR family.</text>
</comment>
<feature type="binding site" evidence="12">
    <location>
        <position position="344"/>
    </location>
    <ligand>
        <name>IMP</name>
        <dbReference type="ChEBI" id="CHEBI:58053"/>
    </ligand>
</feature>
<dbReference type="PANTHER" id="PTHR11911">
    <property type="entry name" value="INOSINE-5-MONOPHOSPHATE DEHYDROGENASE RELATED"/>
    <property type="match status" value="1"/>
</dbReference>
<feature type="transmembrane region" description="Helical" evidence="19">
    <location>
        <begin position="36"/>
        <end position="56"/>
    </location>
</feature>
<feature type="domain" description="CBS" evidence="20">
    <location>
        <begin position="128"/>
        <end position="187"/>
    </location>
</feature>
<reference evidence="21" key="1">
    <citation type="submission" date="2019-05" db="EMBL/GenBank/DDBJ databases">
        <title>Annotation for the trematode Fasciolopsis buski.</title>
        <authorList>
            <person name="Choi Y.-J."/>
        </authorList>
    </citation>
    <scope>NUCLEOTIDE SEQUENCE</scope>
    <source>
        <strain evidence="21">HT</strain>
        <tissue evidence="21">Whole worm</tissue>
    </source>
</reference>
<evidence type="ECO:0000256" key="9">
    <source>
        <dbReference type="ARBA" id="ARBA00023122"/>
    </source>
</evidence>
<dbReference type="NCBIfam" id="TIGR01302">
    <property type="entry name" value="IMP_dehydrog"/>
    <property type="match status" value="1"/>
</dbReference>
<dbReference type="CDD" id="cd04601">
    <property type="entry name" value="CBS_pair_IMPDH"/>
    <property type="match status" value="1"/>
</dbReference>
<evidence type="ECO:0000256" key="2">
    <source>
        <dbReference type="ARBA" id="ARBA00005502"/>
    </source>
</evidence>
<comment type="caution">
    <text evidence="21">The sequence shown here is derived from an EMBL/GenBank/DDBJ whole genome shotgun (WGS) entry which is preliminary data.</text>
</comment>
<dbReference type="PIRSF" id="PIRSF000130">
    <property type="entry name" value="IMPDH"/>
    <property type="match status" value="1"/>
</dbReference>
<organism evidence="21 22">
    <name type="scientific">Fasciolopsis buskii</name>
    <dbReference type="NCBI Taxonomy" id="27845"/>
    <lineage>
        <taxon>Eukaryota</taxon>
        <taxon>Metazoa</taxon>
        <taxon>Spiralia</taxon>
        <taxon>Lophotrochozoa</taxon>
        <taxon>Platyhelminthes</taxon>
        <taxon>Trematoda</taxon>
        <taxon>Digenea</taxon>
        <taxon>Plagiorchiida</taxon>
        <taxon>Echinostomata</taxon>
        <taxon>Echinostomatoidea</taxon>
        <taxon>Fasciolidae</taxon>
        <taxon>Fasciolopsis</taxon>
    </lineage>
</organism>
<keyword evidence="12" id="KW-0963">Cytoplasm</keyword>
<evidence type="ECO:0000256" key="1">
    <source>
        <dbReference type="ARBA" id="ARBA00001958"/>
    </source>
</evidence>
<feature type="binding site" evidence="12">
    <location>
        <position position="456"/>
    </location>
    <ligand>
        <name>IMP</name>
        <dbReference type="ChEBI" id="CHEBI:58053"/>
    </ligand>
</feature>
<dbReference type="GO" id="GO:0006183">
    <property type="term" value="P:GTP biosynthetic process"/>
    <property type="evidence" value="ECO:0007669"/>
    <property type="project" value="TreeGrafter"/>
</dbReference>
<feature type="binding site" evidence="12 14">
    <location>
        <begin position="339"/>
        <end position="341"/>
    </location>
    <ligand>
        <name>NAD(+)</name>
        <dbReference type="ChEBI" id="CHEBI:57540"/>
    </ligand>
</feature>
<evidence type="ECO:0000256" key="8">
    <source>
        <dbReference type="ARBA" id="ARBA00023027"/>
    </source>
</evidence>
<keyword evidence="19" id="KW-1133">Transmembrane helix</keyword>
<feature type="domain" description="CBS" evidence="20">
    <location>
        <begin position="193"/>
        <end position="251"/>
    </location>
</feature>
<dbReference type="SMART" id="SM01240">
    <property type="entry name" value="IMPDH"/>
    <property type="match status" value="1"/>
</dbReference>
<feature type="binding site" evidence="12 14">
    <location>
        <begin position="289"/>
        <end position="291"/>
    </location>
    <ligand>
        <name>NAD(+)</name>
        <dbReference type="ChEBI" id="CHEBI:57540"/>
    </ligand>
</feature>
<comment type="subcellular location">
    <subcellularLocation>
        <location evidence="12">Cytoplasm</location>
    </subcellularLocation>
</comment>
<evidence type="ECO:0000256" key="16">
    <source>
        <dbReference type="PROSITE-ProRule" id="PRU00703"/>
    </source>
</evidence>
<evidence type="ECO:0000256" key="14">
    <source>
        <dbReference type="PIRSR" id="PIRSR000130-3"/>
    </source>
</evidence>
<keyword evidence="3 12" id="KW-0479">Metal-binding</keyword>
<dbReference type="FunFam" id="3.20.20.70:FF:000086">
    <property type="entry name" value="IMP dehydrogenase, putative"/>
    <property type="match status" value="1"/>
</dbReference>
<dbReference type="Gene3D" id="3.20.20.70">
    <property type="entry name" value="Aldolase class I"/>
    <property type="match status" value="1"/>
</dbReference>
<evidence type="ECO:0000256" key="11">
    <source>
        <dbReference type="ARBA" id="ARBA00056556"/>
    </source>
</evidence>
<keyword evidence="7 12" id="KW-0560">Oxidoreductase</keyword>
<proteinExistence type="inferred from homology"/>
<evidence type="ECO:0000256" key="5">
    <source>
        <dbReference type="ARBA" id="ARBA00022755"/>
    </source>
</evidence>
<dbReference type="GO" id="GO:0046872">
    <property type="term" value="F:metal ion binding"/>
    <property type="evidence" value="ECO:0007669"/>
    <property type="project" value="UniProtKB-UniRule"/>
</dbReference>
<comment type="catalytic activity">
    <reaction evidence="10 12 18">
        <text>IMP + NAD(+) + H2O = XMP + NADH + H(+)</text>
        <dbReference type="Rhea" id="RHEA:11708"/>
        <dbReference type="ChEBI" id="CHEBI:15377"/>
        <dbReference type="ChEBI" id="CHEBI:15378"/>
        <dbReference type="ChEBI" id="CHEBI:57464"/>
        <dbReference type="ChEBI" id="CHEBI:57540"/>
        <dbReference type="ChEBI" id="CHEBI:57945"/>
        <dbReference type="ChEBI" id="CHEBI:58053"/>
        <dbReference type="EC" id="1.1.1.205"/>
    </reaction>
</comment>